<evidence type="ECO:0000259" key="11">
    <source>
        <dbReference type="PROSITE" id="PS50850"/>
    </source>
</evidence>
<feature type="transmembrane region" description="Helical" evidence="10">
    <location>
        <begin position="358"/>
        <end position="377"/>
    </location>
</feature>
<organism evidence="12 13">
    <name type="scientific">Pyrocoelia pectoralis</name>
    <dbReference type="NCBI Taxonomy" id="417401"/>
    <lineage>
        <taxon>Eukaryota</taxon>
        <taxon>Metazoa</taxon>
        <taxon>Ecdysozoa</taxon>
        <taxon>Arthropoda</taxon>
        <taxon>Hexapoda</taxon>
        <taxon>Insecta</taxon>
        <taxon>Pterygota</taxon>
        <taxon>Neoptera</taxon>
        <taxon>Endopterygota</taxon>
        <taxon>Coleoptera</taxon>
        <taxon>Polyphaga</taxon>
        <taxon>Elateriformia</taxon>
        <taxon>Elateroidea</taxon>
        <taxon>Lampyridae</taxon>
        <taxon>Lampyrinae</taxon>
        <taxon>Pyrocoelia</taxon>
    </lineage>
</organism>
<evidence type="ECO:0000256" key="2">
    <source>
        <dbReference type="ARBA" id="ARBA00022448"/>
    </source>
</evidence>
<feature type="transmembrane region" description="Helical" evidence="10">
    <location>
        <begin position="326"/>
        <end position="346"/>
    </location>
</feature>
<accession>A0AAN7V1R8</accession>
<evidence type="ECO:0000313" key="13">
    <source>
        <dbReference type="Proteomes" id="UP001329430"/>
    </source>
</evidence>
<feature type="transmembrane region" description="Helical" evidence="10">
    <location>
        <begin position="21"/>
        <end position="40"/>
    </location>
</feature>
<dbReference type="AlphaFoldDB" id="A0AAN7V1R8"/>
<dbReference type="PANTHER" id="PTHR48021">
    <property type="match status" value="1"/>
</dbReference>
<keyword evidence="13" id="KW-1185">Reference proteome</keyword>
<evidence type="ECO:0000256" key="6">
    <source>
        <dbReference type="ARBA" id="ARBA00022989"/>
    </source>
</evidence>
<evidence type="ECO:0000313" key="12">
    <source>
        <dbReference type="EMBL" id="KAK5640825.1"/>
    </source>
</evidence>
<dbReference type="InterPro" id="IPR050549">
    <property type="entry name" value="MFS_Trehalose_Transporter"/>
</dbReference>
<dbReference type="InterPro" id="IPR003663">
    <property type="entry name" value="Sugar/inositol_transpt"/>
</dbReference>
<dbReference type="EMBL" id="JAVRBK010000007">
    <property type="protein sequence ID" value="KAK5640825.1"/>
    <property type="molecule type" value="Genomic_DNA"/>
</dbReference>
<feature type="transmembrane region" description="Helical" evidence="10">
    <location>
        <begin position="46"/>
        <end position="71"/>
    </location>
</feature>
<dbReference type="InterPro" id="IPR020846">
    <property type="entry name" value="MFS_dom"/>
</dbReference>
<feature type="transmembrane region" description="Helical" evidence="10">
    <location>
        <begin position="290"/>
        <end position="314"/>
    </location>
</feature>
<evidence type="ECO:0000256" key="5">
    <source>
        <dbReference type="ARBA" id="ARBA00022692"/>
    </source>
</evidence>
<dbReference type="Pfam" id="PF00083">
    <property type="entry name" value="Sugar_tr"/>
    <property type="match status" value="1"/>
</dbReference>
<dbReference type="GO" id="GO:0005886">
    <property type="term" value="C:plasma membrane"/>
    <property type="evidence" value="ECO:0007669"/>
    <property type="project" value="UniProtKB-SubCell"/>
</dbReference>
<keyword evidence="3" id="KW-1003">Cell membrane</keyword>
<feature type="domain" description="Major facilitator superfamily (MFS) profile" evidence="11">
    <location>
        <begin position="1"/>
        <end position="381"/>
    </location>
</feature>
<evidence type="ECO:0000256" key="1">
    <source>
        <dbReference type="ARBA" id="ARBA00004651"/>
    </source>
</evidence>
<sequence length="394" mass="43347">MLAVGVLLTAVPSGYLADRYGMKKCVIASVLPTILFAVIIFSTRNFYWLCFGRVLTGAAAGAVSVLGPMYLCEISDVTLRGTLNSLFECLIFVGIFFVSVCGAYVNYITLTLILGALAFILGAIFLFMPENPTYLMSLKKYSEAGDVLVFYRGDNINVDELLKEIQEGMDEKSKKRGSVKKALMSKGVLRGLIACVGLTIFQQLSGVDAFVVYAVQIFQTAGTTIDAYRSAMIIAAVQVVSAVIAIFIVEKARRRLLLFISTIGSCLALVFMGSYFHMKELEISFNGLNFVPIVSFTIFSLSFALGLGPVLWLLNGELFSHEIKGVANGITITSAWICMFIVLKTFPITMVDLGPHYTFYFFSMCMVACVIFIKFFVPETKGKTLEEIQKELNP</sequence>
<feature type="transmembrane region" description="Helical" evidence="10">
    <location>
        <begin position="83"/>
        <end position="105"/>
    </location>
</feature>
<feature type="transmembrane region" description="Helical" evidence="10">
    <location>
        <begin position="227"/>
        <end position="249"/>
    </location>
</feature>
<protein>
    <recommendedName>
        <fullName evidence="11">Major facilitator superfamily (MFS) profile domain-containing protein</fullName>
    </recommendedName>
</protein>
<evidence type="ECO:0000256" key="9">
    <source>
        <dbReference type="RuleBase" id="RU003346"/>
    </source>
</evidence>
<dbReference type="NCBIfam" id="TIGR00879">
    <property type="entry name" value="SP"/>
    <property type="match status" value="1"/>
</dbReference>
<dbReference type="GO" id="GO:0022857">
    <property type="term" value="F:transmembrane transporter activity"/>
    <property type="evidence" value="ECO:0007669"/>
    <property type="project" value="InterPro"/>
</dbReference>
<feature type="transmembrane region" description="Helical" evidence="10">
    <location>
        <begin position="111"/>
        <end position="129"/>
    </location>
</feature>
<comment type="caution">
    <text evidence="12">The sequence shown here is derived from an EMBL/GenBank/DDBJ whole genome shotgun (WGS) entry which is preliminary data.</text>
</comment>
<evidence type="ECO:0000256" key="8">
    <source>
        <dbReference type="ARBA" id="ARBA00023180"/>
    </source>
</evidence>
<evidence type="ECO:0000256" key="3">
    <source>
        <dbReference type="ARBA" id="ARBA00022475"/>
    </source>
</evidence>
<dbReference type="Proteomes" id="UP001329430">
    <property type="component" value="Chromosome 7"/>
</dbReference>
<dbReference type="FunFam" id="1.20.1250.20:FF:000218">
    <property type="entry name" value="facilitated trehalose transporter Tret1"/>
    <property type="match status" value="1"/>
</dbReference>
<reference evidence="12 13" key="1">
    <citation type="journal article" date="2024" name="Insects">
        <title>An Improved Chromosome-Level Genome Assembly of the Firefly Pyrocoelia pectoralis.</title>
        <authorList>
            <person name="Fu X."/>
            <person name="Meyer-Rochow V.B."/>
            <person name="Ballantyne L."/>
            <person name="Zhu X."/>
        </authorList>
    </citation>
    <scope>NUCLEOTIDE SEQUENCE [LARGE SCALE GENOMIC DNA]</scope>
    <source>
        <strain evidence="12">XCY_ONT2</strain>
    </source>
</reference>
<comment type="subcellular location">
    <subcellularLocation>
        <location evidence="1">Cell membrane</location>
        <topology evidence="1">Multi-pass membrane protein</topology>
    </subcellularLocation>
</comment>
<dbReference type="PRINTS" id="PR00171">
    <property type="entry name" value="SUGRTRNSPORT"/>
</dbReference>
<dbReference type="Gene3D" id="1.20.1250.20">
    <property type="entry name" value="MFS general substrate transporter like domains"/>
    <property type="match status" value="1"/>
</dbReference>
<proteinExistence type="inferred from homology"/>
<dbReference type="PANTHER" id="PTHR48021:SF86">
    <property type="entry name" value="FACILITATED TREHALOSE TRANSPORTER TRET1-1-LIKE PROTEIN"/>
    <property type="match status" value="1"/>
</dbReference>
<comment type="similarity">
    <text evidence="9">Belongs to the major facilitator superfamily. Sugar transporter (TC 2.A.1.1) family.</text>
</comment>
<feature type="transmembrane region" description="Helical" evidence="10">
    <location>
        <begin position="256"/>
        <end position="278"/>
    </location>
</feature>
<evidence type="ECO:0000256" key="10">
    <source>
        <dbReference type="SAM" id="Phobius"/>
    </source>
</evidence>
<keyword evidence="7 10" id="KW-0472">Membrane</keyword>
<keyword evidence="8" id="KW-0325">Glycoprotein</keyword>
<keyword evidence="6 10" id="KW-1133">Transmembrane helix</keyword>
<dbReference type="PROSITE" id="PS50850">
    <property type="entry name" value="MFS"/>
    <property type="match status" value="1"/>
</dbReference>
<dbReference type="PROSITE" id="PS00217">
    <property type="entry name" value="SUGAR_TRANSPORT_2"/>
    <property type="match status" value="1"/>
</dbReference>
<dbReference type="InterPro" id="IPR036259">
    <property type="entry name" value="MFS_trans_sf"/>
</dbReference>
<keyword evidence="4" id="KW-0762">Sugar transport</keyword>
<keyword evidence="2 9" id="KW-0813">Transport</keyword>
<dbReference type="SUPFAM" id="SSF103473">
    <property type="entry name" value="MFS general substrate transporter"/>
    <property type="match status" value="1"/>
</dbReference>
<dbReference type="InterPro" id="IPR005829">
    <property type="entry name" value="Sugar_transporter_CS"/>
</dbReference>
<keyword evidence="5 10" id="KW-0812">Transmembrane</keyword>
<dbReference type="InterPro" id="IPR005828">
    <property type="entry name" value="MFS_sugar_transport-like"/>
</dbReference>
<name>A0AAN7V1R8_9COLE</name>
<gene>
    <name evidence="12" type="ORF">RI129_009372</name>
</gene>
<evidence type="ECO:0000256" key="4">
    <source>
        <dbReference type="ARBA" id="ARBA00022597"/>
    </source>
</evidence>
<evidence type="ECO:0000256" key="7">
    <source>
        <dbReference type="ARBA" id="ARBA00023136"/>
    </source>
</evidence>